<evidence type="ECO:0000313" key="2">
    <source>
        <dbReference type="EMBL" id="KZT53917.1"/>
    </source>
</evidence>
<reference evidence="2 3" key="1">
    <citation type="journal article" date="2016" name="Mol. Biol. Evol.">
        <title>Comparative Genomics of Early-Diverging Mushroom-Forming Fungi Provides Insights into the Origins of Lignocellulose Decay Capabilities.</title>
        <authorList>
            <person name="Nagy L.G."/>
            <person name="Riley R."/>
            <person name="Tritt A."/>
            <person name="Adam C."/>
            <person name="Daum C."/>
            <person name="Floudas D."/>
            <person name="Sun H."/>
            <person name="Yadav J.S."/>
            <person name="Pangilinan J."/>
            <person name="Larsson K.H."/>
            <person name="Matsuura K."/>
            <person name="Barry K."/>
            <person name="Labutti K."/>
            <person name="Kuo R."/>
            <person name="Ohm R.A."/>
            <person name="Bhattacharya S.S."/>
            <person name="Shirouzu T."/>
            <person name="Yoshinaga Y."/>
            <person name="Martin F.M."/>
            <person name="Grigoriev I.V."/>
            <person name="Hibbett D.S."/>
        </authorList>
    </citation>
    <scope>NUCLEOTIDE SEQUENCE [LARGE SCALE GENOMIC DNA]</scope>
    <source>
        <strain evidence="2 3">HHB12733</strain>
    </source>
</reference>
<sequence>MSHATSAIRWTAPECLDTSSFSSLGRHQQLPADIWALGLIIYTVRLSLINPIVAHLIILVQVLSGLAPYHSMRSAWAVCQAISAGEHPAIPAAWGELFGGRGITIVYMMRKCWDTDCTKRPKAETLLRMM</sequence>
<proteinExistence type="predicted"/>
<gene>
    <name evidence="2" type="ORF">CALCODRAFT_34485</name>
</gene>
<keyword evidence="3" id="KW-1185">Reference proteome</keyword>
<dbReference type="InParanoid" id="A0A165E1L8"/>
<dbReference type="Gene3D" id="1.10.510.10">
    <property type="entry name" value="Transferase(Phosphotransferase) domain 1"/>
    <property type="match status" value="1"/>
</dbReference>
<evidence type="ECO:0000259" key="1">
    <source>
        <dbReference type="PROSITE" id="PS50011"/>
    </source>
</evidence>
<dbReference type="Pfam" id="PF07714">
    <property type="entry name" value="PK_Tyr_Ser-Thr"/>
    <property type="match status" value="1"/>
</dbReference>
<dbReference type="EMBL" id="KV424026">
    <property type="protein sequence ID" value="KZT53917.1"/>
    <property type="molecule type" value="Genomic_DNA"/>
</dbReference>
<dbReference type="GO" id="GO:0004672">
    <property type="term" value="F:protein kinase activity"/>
    <property type="evidence" value="ECO:0007669"/>
    <property type="project" value="InterPro"/>
</dbReference>
<dbReference type="Proteomes" id="UP000076842">
    <property type="component" value="Unassembled WGS sequence"/>
</dbReference>
<dbReference type="InterPro" id="IPR000719">
    <property type="entry name" value="Prot_kinase_dom"/>
</dbReference>
<organism evidence="2 3">
    <name type="scientific">Calocera cornea HHB12733</name>
    <dbReference type="NCBI Taxonomy" id="1353952"/>
    <lineage>
        <taxon>Eukaryota</taxon>
        <taxon>Fungi</taxon>
        <taxon>Dikarya</taxon>
        <taxon>Basidiomycota</taxon>
        <taxon>Agaricomycotina</taxon>
        <taxon>Dacrymycetes</taxon>
        <taxon>Dacrymycetales</taxon>
        <taxon>Dacrymycetaceae</taxon>
        <taxon>Calocera</taxon>
    </lineage>
</organism>
<dbReference type="GO" id="GO:0005524">
    <property type="term" value="F:ATP binding"/>
    <property type="evidence" value="ECO:0007669"/>
    <property type="project" value="InterPro"/>
</dbReference>
<feature type="domain" description="Protein kinase" evidence="1">
    <location>
        <begin position="1"/>
        <end position="130"/>
    </location>
</feature>
<dbReference type="InterPro" id="IPR011009">
    <property type="entry name" value="Kinase-like_dom_sf"/>
</dbReference>
<dbReference type="AlphaFoldDB" id="A0A165E1L8"/>
<protein>
    <recommendedName>
        <fullName evidence="1">Protein kinase domain-containing protein</fullName>
    </recommendedName>
</protein>
<dbReference type="PROSITE" id="PS50011">
    <property type="entry name" value="PROTEIN_KINASE_DOM"/>
    <property type="match status" value="1"/>
</dbReference>
<dbReference type="SUPFAM" id="SSF56112">
    <property type="entry name" value="Protein kinase-like (PK-like)"/>
    <property type="match status" value="1"/>
</dbReference>
<accession>A0A165E1L8</accession>
<evidence type="ECO:0000313" key="3">
    <source>
        <dbReference type="Proteomes" id="UP000076842"/>
    </source>
</evidence>
<name>A0A165E1L8_9BASI</name>
<dbReference type="InterPro" id="IPR001245">
    <property type="entry name" value="Ser-Thr/Tyr_kinase_cat_dom"/>
</dbReference>